<dbReference type="InterPro" id="IPR026017">
    <property type="entry name" value="Lumazine-bd_dom"/>
</dbReference>
<evidence type="ECO:0000256" key="1">
    <source>
        <dbReference type="ARBA" id="ARBA00000968"/>
    </source>
</evidence>
<gene>
    <name evidence="12" type="ORF">H6A01_00665</name>
</gene>
<evidence type="ECO:0000259" key="11">
    <source>
        <dbReference type="PROSITE" id="PS51177"/>
    </source>
</evidence>
<dbReference type="NCBIfam" id="NF006767">
    <property type="entry name" value="PRK09289.1"/>
    <property type="match status" value="1"/>
</dbReference>
<feature type="repeat" description="Lumazine-binding" evidence="10">
    <location>
        <begin position="97"/>
        <end position="193"/>
    </location>
</feature>
<evidence type="ECO:0000256" key="10">
    <source>
        <dbReference type="PROSITE-ProRule" id="PRU00524"/>
    </source>
</evidence>
<keyword evidence="7 12" id="KW-0808">Transferase</keyword>
<dbReference type="NCBIfam" id="TIGR00187">
    <property type="entry name" value="ribE"/>
    <property type="match status" value="1"/>
</dbReference>
<dbReference type="NCBIfam" id="NF009566">
    <property type="entry name" value="PRK13020.1"/>
    <property type="match status" value="1"/>
</dbReference>
<dbReference type="EC" id="2.5.1.9" evidence="4 9"/>
<dbReference type="InterPro" id="IPR017938">
    <property type="entry name" value="Riboflavin_synthase-like_b-brl"/>
</dbReference>
<dbReference type="RefSeq" id="WP_205087156.1">
    <property type="nucleotide sequence ID" value="NZ_JACJLA010000001.1"/>
</dbReference>
<comment type="pathway">
    <text evidence="3">Cofactor biosynthesis; riboflavin biosynthesis; riboflavin from 2-hydroxy-3-oxobutyl phosphate and 5-amino-6-(D-ribitylamino)uracil: step 2/2.</text>
</comment>
<dbReference type="Gene3D" id="2.40.30.20">
    <property type="match status" value="2"/>
</dbReference>
<keyword evidence="8" id="KW-0677">Repeat</keyword>
<dbReference type="Pfam" id="PF00677">
    <property type="entry name" value="Lum_binding"/>
    <property type="match status" value="2"/>
</dbReference>
<accession>A0ABS2GEC5</accession>
<keyword evidence="13" id="KW-1185">Reference proteome</keyword>
<keyword evidence="6" id="KW-0686">Riboflavin biosynthesis</keyword>
<evidence type="ECO:0000313" key="12">
    <source>
        <dbReference type="EMBL" id="MBM6911837.1"/>
    </source>
</evidence>
<name>A0ABS2GEC5_9FIRM</name>
<organism evidence="12 13">
    <name type="scientific">Veillonella magna</name>
    <dbReference type="NCBI Taxonomy" id="464322"/>
    <lineage>
        <taxon>Bacteria</taxon>
        <taxon>Bacillati</taxon>
        <taxon>Bacillota</taxon>
        <taxon>Negativicutes</taxon>
        <taxon>Veillonellales</taxon>
        <taxon>Veillonellaceae</taxon>
        <taxon>Veillonella</taxon>
    </lineage>
</organism>
<dbReference type="PROSITE" id="PS51177">
    <property type="entry name" value="LUMAZINE_BIND"/>
    <property type="match status" value="2"/>
</dbReference>
<dbReference type="InterPro" id="IPR023366">
    <property type="entry name" value="ATP_synth_asu-like_sf"/>
</dbReference>
<dbReference type="EMBL" id="JACJLA010000001">
    <property type="protein sequence ID" value="MBM6911837.1"/>
    <property type="molecule type" value="Genomic_DNA"/>
</dbReference>
<evidence type="ECO:0000256" key="8">
    <source>
        <dbReference type="ARBA" id="ARBA00022737"/>
    </source>
</evidence>
<evidence type="ECO:0000256" key="9">
    <source>
        <dbReference type="NCBIfam" id="TIGR00187"/>
    </source>
</evidence>
<evidence type="ECO:0000256" key="4">
    <source>
        <dbReference type="ARBA" id="ARBA00012827"/>
    </source>
</evidence>
<evidence type="ECO:0000256" key="5">
    <source>
        <dbReference type="ARBA" id="ARBA00013950"/>
    </source>
</evidence>
<comment type="caution">
    <text evidence="12">The sequence shown here is derived from an EMBL/GenBank/DDBJ whole genome shotgun (WGS) entry which is preliminary data.</text>
</comment>
<evidence type="ECO:0000256" key="2">
    <source>
        <dbReference type="ARBA" id="ARBA00002803"/>
    </source>
</evidence>
<comment type="function">
    <text evidence="2">Catalyzes the dismutation of two molecules of 6,7-dimethyl-8-ribityllumazine, resulting in the formation of riboflavin and 5-amino-6-(D-ribitylamino)uracil.</text>
</comment>
<feature type="domain" description="Lumazine-binding" evidence="11">
    <location>
        <begin position="1"/>
        <end position="96"/>
    </location>
</feature>
<feature type="domain" description="Lumazine-binding" evidence="11">
    <location>
        <begin position="97"/>
        <end position="193"/>
    </location>
</feature>
<dbReference type="SUPFAM" id="SSF63380">
    <property type="entry name" value="Riboflavin synthase domain-like"/>
    <property type="match status" value="2"/>
</dbReference>
<sequence>MFTGIIEETGRIERIVAGAQSLRITISGHKILSDIEIGCSIAVNGVCLTATTFDAHSFTADVMPESVRMTTLADLKPGSPVNLERAMAVGGRFGGHVVAGHVDGIGTIRTIEKQDNAVVFTIAAAPEVMEYIVYKGSVAIDGASLTVAGRSDTQFTISIIPHTIKETILAYAKPGTKVNIETDIFGRYIRQFMTLPPADNTAVSATGKQTGGITSELLAKNGFI</sequence>
<feature type="repeat" description="Lumazine-binding" evidence="10">
    <location>
        <begin position="1"/>
        <end position="96"/>
    </location>
</feature>
<dbReference type="PIRSF" id="PIRSF000498">
    <property type="entry name" value="Riboflavin_syn_A"/>
    <property type="match status" value="1"/>
</dbReference>
<evidence type="ECO:0000256" key="6">
    <source>
        <dbReference type="ARBA" id="ARBA00022619"/>
    </source>
</evidence>
<protein>
    <recommendedName>
        <fullName evidence="5 9">Riboflavin synthase</fullName>
        <ecNumber evidence="4 9">2.5.1.9</ecNumber>
    </recommendedName>
</protein>
<comment type="catalytic activity">
    <reaction evidence="1">
        <text>2 6,7-dimethyl-8-(1-D-ribityl)lumazine + H(+) = 5-amino-6-(D-ribitylamino)uracil + riboflavin</text>
        <dbReference type="Rhea" id="RHEA:20772"/>
        <dbReference type="ChEBI" id="CHEBI:15378"/>
        <dbReference type="ChEBI" id="CHEBI:15934"/>
        <dbReference type="ChEBI" id="CHEBI:57986"/>
        <dbReference type="ChEBI" id="CHEBI:58201"/>
        <dbReference type="EC" id="2.5.1.9"/>
    </reaction>
</comment>
<dbReference type="InterPro" id="IPR001783">
    <property type="entry name" value="Lumazine-bd"/>
</dbReference>
<dbReference type="CDD" id="cd00402">
    <property type="entry name" value="Riboflavin_synthase_like"/>
    <property type="match status" value="1"/>
</dbReference>
<evidence type="ECO:0000313" key="13">
    <source>
        <dbReference type="Proteomes" id="UP000707138"/>
    </source>
</evidence>
<dbReference type="PANTHER" id="PTHR21098">
    <property type="entry name" value="RIBOFLAVIN SYNTHASE ALPHA CHAIN"/>
    <property type="match status" value="1"/>
</dbReference>
<evidence type="ECO:0000256" key="3">
    <source>
        <dbReference type="ARBA" id="ARBA00004887"/>
    </source>
</evidence>
<proteinExistence type="predicted"/>
<dbReference type="PANTHER" id="PTHR21098:SF12">
    <property type="entry name" value="RIBOFLAVIN SYNTHASE"/>
    <property type="match status" value="1"/>
</dbReference>
<dbReference type="GO" id="GO:0004746">
    <property type="term" value="F:riboflavin synthase activity"/>
    <property type="evidence" value="ECO:0007669"/>
    <property type="project" value="UniProtKB-EC"/>
</dbReference>
<evidence type="ECO:0000256" key="7">
    <source>
        <dbReference type="ARBA" id="ARBA00022679"/>
    </source>
</evidence>
<dbReference type="Proteomes" id="UP000707138">
    <property type="component" value="Unassembled WGS sequence"/>
</dbReference>
<reference evidence="12 13" key="1">
    <citation type="journal article" date="2021" name="Sci. Rep.">
        <title>The distribution of antibiotic resistance genes in chicken gut microbiota commensals.</title>
        <authorList>
            <person name="Juricova H."/>
            <person name="Matiasovicova J."/>
            <person name="Kubasova T."/>
            <person name="Cejkova D."/>
            <person name="Rychlik I."/>
        </authorList>
    </citation>
    <scope>NUCLEOTIDE SEQUENCE [LARGE SCALE GENOMIC DNA]</scope>
    <source>
        <strain evidence="12 13">An537</strain>
    </source>
</reference>